<dbReference type="Proteomes" id="UP001604336">
    <property type="component" value="Unassembled WGS sequence"/>
</dbReference>
<evidence type="ECO:0000313" key="3">
    <source>
        <dbReference type="Proteomes" id="UP001604336"/>
    </source>
</evidence>
<proteinExistence type="predicted"/>
<evidence type="ECO:0000259" key="1">
    <source>
        <dbReference type="Pfam" id="PF04195"/>
    </source>
</evidence>
<gene>
    <name evidence="2" type="ORF">Adt_03258</name>
</gene>
<reference evidence="3" key="1">
    <citation type="submission" date="2024-07" db="EMBL/GenBank/DDBJ databases">
        <title>Two chromosome-level genome assemblies of Korean endemic species Abeliophyllum distichum and Forsythia ovata (Oleaceae).</title>
        <authorList>
            <person name="Jang H."/>
        </authorList>
    </citation>
    <scope>NUCLEOTIDE SEQUENCE [LARGE SCALE GENOMIC DNA]</scope>
</reference>
<evidence type="ECO:0000313" key="2">
    <source>
        <dbReference type="EMBL" id="KAL2542280.1"/>
    </source>
</evidence>
<organism evidence="2 3">
    <name type="scientific">Abeliophyllum distichum</name>
    <dbReference type="NCBI Taxonomy" id="126358"/>
    <lineage>
        <taxon>Eukaryota</taxon>
        <taxon>Viridiplantae</taxon>
        <taxon>Streptophyta</taxon>
        <taxon>Embryophyta</taxon>
        <taxon>Tracheophyta</taxon>
        <taxon>Spermatophyta</taxon>
        <taxon>Magnoliopsida</taxon>
        <taxon>eudicotyledons</taxon>
        <taxon>Gunneridae</taxon>
        <taxon>Pentapetalae</taxon>
        <taxon>asterids</taxon>
        <taxon>lamiids</taxon>
        <taxon>Lamiales</taxon>
        <taxon>Oleaceae</taxon>
        <taxon>Forsythieae</taxon>
        <taxon>Abeliophyllum</taxon>
    </lineage>
</organism>
<dbReference type="EMBL" id="JBFOLK010000001">
    <property type="protein sequence ID" value="KAL2542280.1"/>
    <property type="molecule type" value="Genomic_DNA"/>
</dbReference>
<feature type="domain" description="Transposase (putative) gypsy type" evidence="1">
    <location>
        <begin position="119"/>
        <end position="185"/>
    </location>
</feature>
<sequence length="307" mass="35239">MAFEDFGFGDMSGVVVVIGSREVSLELVEVLSIREIDICTGKEIRIAGYDRMGLVGGGLVGSSFDFVGKWVAEDIPSIVSEAEFDAFRQSFRVPADIRFHVPEPHERACILREGCVALHVQSFNIGMRLLLDLFYRCVLRAYRLAPTQVAPNGWSQMAGSLYLWFRQSIGFEMPLYVFQTVYLLKKLPRKKDKEEEVGWYYFGPWGAHKPFVLDCPSSIKLWKEAWFWVFCNWQRVVSDAEQELDVPGVYGIANALLWCELKEEELDILREIYGQASEDRHFGKLICLPKYLIELDQMATKGMLLRH</sequence>
<dbReference type="InterPro" id="IPR007321">
    <property type="entry name" value="Transposase_28"/>
</dbReference>
<dbReference type="Pfam" id="PF04195">
    <property type="entry name" value="Transposase_28"/>
    <property type="match status" value="1"/>
</dbReference>
<dbReference type="AlphaFoldDB" id="A0ABD1VY02"/>
<accession>A0ABD1VY02</accession>
<name>A0ABD1VY02_9LAMI</name>
<protein>
    <submittedName>
        <fullName evidence="2">Plus3 domain-containing protein</fullName>
    </submittedName>
</protein>
<keyword evidence="3" id="KW-1185">Reference proteome</keyword>
<comment type="caution">
    <text evidence="2">The sequence shown here is derived from an EMBL/GenBank/DDBJ whole genome shotgun (WGS) entry which is preliminary data.</text>
</comment>